<reference evidence="14 15" key="1">
    <citation type="submission" date="2019-06" db="EMBL/GenBank/DDBJ databases">
        <title>A chromosomal-level reference genome of Carpinus fangiana (Coryloideae, Betulaceae).</title>
        <authorList>
            <person name="Yang X."/>
            <person name="Wang Z."/>
            <person name="Zhang L."/>
            <person name="Hao G."/>
            <person name="Liu J."/>
            <person name="Yang Y."/>
        </authorList>
    </citation>
    <scope>NUCLEOTIDE SEQUENCE [LARGE SCALE GENOMIC DNA]</scope>
    <source>
        <strain evidence="14">Cfa_2016G</strain>
        <tissue evidence="14">Leaf</tissue>
    </source>
</reference>
<dbReference type="PROSITE" id="PS51485">
    <property type="entry name" value="PHYTOCYANIN"/>
    <property type="match status" value="1"/>
</dbReference>
<evidence type="ECO:0000256" key="3">
    <source>
        <dbReference type="ARBA" id="ARBA00022692"/>
    </source>
</evidence>
<evidence type="ECO:0000256" key="8">
    <source>
        <dbReference type="ARBA" id="ARBA00023008"/>
    </source>
</evidence>
<dbReference type="InterPro" id="IPR008972">
    <property type="entry name" value="Cupredoxin"/>
</dbReference>
<keyword evidence="3" id="KW-0812">Transmembrane</keyword>
<gene>
    <name evidence="14" type="ORF">FH972_004718</name>
</gene>
<dbReference type="FunFam" id="2.60.40.420:FF:000067">
    <property type="entry name" value="Cupredoxin superfamily protein"/>
    <property type="match status" value="1"/>
</dbReference>
<dbReference type="GO" id="GO:0046872">
    <property type="term" value="F:metal ion binding"/>
    <property type="evidence" value="ECO:0007669"/>
    <property type="project" value="UniProtKB-KW"/>
</dbReference>
<dbReference type="AlphaFoldDB" id="A0A5N6QM08"/>
<proteinExistence type="predicted"/>
<keyword evidence="11" id="KW-0325">Glycoprotein</keyword>
<dbReference type="Gene3D" id="2.60.40.420">
    <property type="entry name" value="Cupredoxins - blue copper proteins"/>
    <property type="match status" value="1"/>
</dbReference>
<dbReference type="GO" id="GO:0009055">
    <property type="term" value="F:electron transfer activity"/>
    <property type="evidence" value="ECO:0007669"/>
    <property type="project" value="InterPro"/>
</dbReference>
<dbReference type="GO" id="GO:0009610">
    <property type="term" value="P:response to symbiotic fungus"/>
    <property type="evidence" value="ECO:0007669"/>
    <property type="project" value="UniProtKB-ARBA"/>
</dbReference>
<evidence type="ECO:0000313" key="15">
    <source>
        <dbReference type="Proteomes" id="UP000327013"/>
    </source>
</evidence>
<sequence>MASAQFFNILAILAILVPSILATEFVVGDHKGWTINFDYQAWAEGKEFHVGDKPVADKYIFWCIFKYPKGFHNVNGTGFQQCVAPAGTQPLTGGNDIITLATLGRKWYICGAPMHCKIGSQKLVITVLRTLPQTVSLAPSHSYIL</sequence>
<evidence type="ECO:0000256" key="12">
    <source>
        <dbReference type="SAM" id="SignalP"/>
    </source>
</evidence>
<evidence type="ECO:0000256" key="9">
    <source>
        <dbReference type="ARBA" id="ARBA00023136"/>
    </source>
</evidence>
<comment type="subcellular location">
    <subcellularLocation>
        <location evidence="1">Membrane</location>
        <topology evidence="1">Single-pass type I membrane protein</topology>
    </subcellularLocation>
</comment>
<dbReference type="SUPFAM" id="SSF49503">
    <property type="entry name" value="Cupredoxins"/>
    <property type="match status" value="1"/>
</dbReference>
<evidence type="ECO:0000256" key="4">
    <source>
        <dbReference type="ARBA" id="ARBA00022723"/>
    </source>
</evidence>
<keyword evidence="4" id="KW-0479">Metal-binding</keyword>
<evidence type="ECO:0000259" key="13">
    <source>
        <dbReference type="PROSITE" id="PS51485"/>
    </source>
</evidence>
<feature type="chain" id="PRO_5024414240" description="Phytocyanin domain-containing protein" evidence="12">
    <location>
        <begin position="23"/>
        <end position="145"/>
    </location>
</feature>
<evidence type="ECO:0000256" key="2">
    <source>
        <dbReference type="ARBA" id="ARBA00022448"/>
    </source>
</evidence>
<dbReference type="Pfam" id="PF02298">
    <property type="entry name" value="Cu_bind_like"/>
    <property type="match status" value="1"/>
</dbReference>
<keyword evidence="6" id="KW-0249">Electron transport</keyword>
<keyword evidence="2" id="KW-0813">Transport</keyword>
<dbReference type="OrthoDB" id="687943at2759"/>
<dbReference type="InterPro" id="IPR003245">
    <property type="entry name" value="Phytocyanin_dom"/>
</dbReference>
<evidence type="ECO:0000256" key="5">
    <source>
        <dbReference type="ARBA" id="ARBA00022729"/>
    </source>
</evidence>
<organism evidence="14 15">
    <name type="scientific">Carpinus fangiana</name>
    <dbReference type="NCBI Taxonomy" id="176857"/>
    <lineage>
        <taxon>Eukaryota</taxon>
        <taxon>Viridiplantae</taxon>
        <taxon>Streptophyta</taxon>
        <taxon>Embryophyta</taxon>
        <taxon>Tracheophyta</taxon>
        <taxon>Spermatophyta</taxon>
        <taxon>Magnoliopsida</taxon>
        <taxon>eudicotyledons</taxon>
        <taxon>Gunneridae</taxon>
        <taxon>Pentapetalae</taxon>
        <taxon>rosids</taxon>
        <taxon>fabids</taxon>
        <taxon>Fagales</taxon>
        <taxon>Betulaceae</taxon>
        <taxon>Carpinus</taxon>
    </lineage>
</organism>
<keyword evidence="7" id="KW-1133">Transmembrane helix</keyword>
<dbReference type="EMBL" id="CM017322">
    <property type="protein sequence ID" value="KAE8008181.1"/>
    <property type="molecule type" value="Genomic_DNA"/>
</dbReference>
<evidence type="ECO:0000256" key="1">
    <source>
        <dbReference type="ARBA" id="ARBA00004479"/>
    </source>
</evidence>
<evidence type="ECO:0000256" key="7">
    <source>
        <dbReference type="ARBA" id="ARBA00022989"/>
    </source>
</evidence>
<keyword evidence="8" id="KW-0186">Copper</keyword>
<keyword evidence="10" id="KW-1015">Disulfide bond</keyword>
<keyword evidence="5 12" id="KW-0732">Signal</keyword>
<protein>
    <recommendedName>
        <fullName evidence="13">Phytocyanin domain-containing protein</fullName>
    </recommendedName>
</protein>
<dbReference type="CDD" id="cd04216">
    <property type="entry name" value="Phytocyanin"/>
    <property type="match status" value="1"/>
</dbReference>
<name>A0A5N6QM08_9ROSI</name>
<dbReference type="Proteomes" id="UP000327013">
    <property type="component" value="Chromosome 2"/>
</dbReference>
<feature type="domain" description="Phytocyanin" evidence="13">
    <location>
        <begin position="23"/>
        <end position="129"/>
    </location>
</feature>
<dbReference type="GO" id="GO:0005886">
    <property type="term" value="C:plasma membrane"/>
    <property type="evidence" value="ECO:0007669"/>
    <property type="project" value="TreeGrafter"/>
</dbReference>
<keyword evidence="9" id="KW-0472">Membrane</keyword>
<dbReference type="PANTHER" id="PTHR33021:SF533">
    <property type="entry name" value="PHYTOCYANIN DOMAIN-CONTAINING PROTEIN"/>
    <property type="match status" value="1"/>
</dbReference>
<dbReference type="PANTHER" id="PTHR33021">
    <property type="entry name" value="BLUE COPPER PROTEIN"/>
    <property type="match status" value="1"/>
</dbReference>
<evidence type="ECO:0000256" key="10">
    <source>
        <dbReference type="ARBA" id="ARBA00023157"/>
    </source>
</evidence>
<evidence type="ECO:0000256" key="11">
    <source>
        <dbReference type="ARBA" id="ARBA00023180"/>
    </source>
</evidence>
<evidence type="ECO:0000256" key="6">
    <source>
        <dbReference type="ARBA" id="ARBA00022982"/>
    </source>
</evidence>
<accession>A0A5N6QM08</accession>
<dbReference type="InterPro" id="IPR039391">
    <property type="entry name" value="Phytocyanin-like"/>
</dbReference>
<keyword evidence="15" id="KW-1185">Reference proteome</keyword>
<feature type="signal peptide" evidence="12">
    <location>
        <begin position="1"/>
        <end position="22"/>
    </location>
</feature>
<evidence type="ECO:0000313" key="14">
    <source>
        <dbReference type="EMBL" id="KAE8008181.1"/>
    </source>
</evidence>